<accession>A0A224XQP7</accession>
<dbReference type="AlphaFoldDB" id="A0A224XQP7"/>
<dbReference type="EMBL" id="GFTR01001599">
    <property type="protein sequence ID" value="JAW14827.1"/>
    <property type="molecule type" value="Transcribed_RNA"/>
</dbReference>
<protein>
    <submittedName>
        <fullName evidence="1">Uncharacterized protein</fullName>
    </submittedName>
</protein>
<name>A0A224XQP7_9HEMI</name>
<organism evidence="1">
    <name type="scientific">Panstrongylus lignarius</name>
    <dbReference type="NCBI Taxonomy" id="156445"/>
    <lineage>
        <taxon>Eukaryota</taxon>
        <taxon>Metazoa</taxon>
        <taxon>Ecdysozoa</taxon>
        <taxon>Arthropoda</taxon>
        <taxon>Hexapoda</taxon>
        <taxon>Insecta</taxon>
        <taxon>Pterygota</taxon>
        <taxon>Neoptera</taxon>
        <taxon>Paraneoptera</taxon>
        <taxon>Hemiptera</taxon>
        <taxon>Heteroptera</taxon>
        <taxon>Panheteroptera</taxon>
        <taxon>Cimicomorpha</taxon>
        <taxon>Reduviidae</taxon>
        <taxon>Triatominae</taxon>
        <taxon>Panstrongylus</taxon>
    </lineage>
</organism>
<sequence length="101" mass="10919">MVSWFTALTAQLHGQTSCSSSPFVGAVCVTCSFRALVDCFPSLRQSLSFTRICPPAASNTTPVLAIKSHPKRPSPLVAMEAITNICRLTFPFNWHSTSCSP</sequence>
<proteinExistence type="predicted"/>
<evidence type="ECO:0000313" key="1">
    <source>
        <dbReference type="EMBL" id="JAW14827.1"/>
    </source>
</evidence>
<reference evidence="1" key="1">
    <citation type="journal article" date="2018" name="PLoS Negl. Trop. Dis.">
        <title>An insight into the salivary gland and fat body transcriptome of Panstrongylus lignarius (Hemiptera: Heteroptera), the main vector of Chagas disease in Peru.</title>
        <authorList>
            <person name="Nevoa J.C."/>
            <person name="Mendes M.T."/>
            <person name="da Silva M.V."/>
            <person name="Soares S.C."/>
            <person name="Oliveira C.J.F."/>
            <person name="Ribeiro J.M.C."/>
        </authorList>
    </citation>
    <scope>NUCLEOTIDE SEQUENCE</scope>
</reference>